<keyword evidence="12" id="KW-0066">ATP synthesis</keyword>
<keyword evidence="5" id="KW-0375">Hydrogen ion transport</keyword>
<evidence type="ECO:0000256" key="4">
    <source>
        <dbReference type="ARBA" id="ARBA00022448"/>
    </source>
</evidence>
<keyword evidence="9" id="KW-0496">Mitochondrion</keyword>
<evidence type="ECO:0000256" key="7">
    <source>
        <dbReference type="ARBA" id="ARBA00022946"/>
    </source>
</evidence>
<dbReference type="Proteomes" id="UP000000267">
    <property type="component" value="Unassembled WGS sequence"/>
</dbReference>
<dbReference type="PhylomeDB" id="A7TN47"/>
<evidence type="ECO:0000313" key="17">
    <source>
        <dbReference type="Proteomes" id="UP000000267"/>
    </source>
</evidence>
<dbReference type="InterPro" id="IPR001469">
    <property type="entry name" value="ATP_synth_F1_dsu/esu"/>
</dbReference>
<evidence type="ECO:0000313" key="16">
    <source>
        <dbReference type="EMBL" id="EDO16265.1"/>
    </source>
</evidence>
<comment type="subcellular location">
    <subcellularLocation>
        <location evidence="1">Mitochondrion inner membrane</location>
    </subcellularLocation>
</comment>
<dbReference type="RefSeq" id="XP_001644123.1">
    <property type="nucleotide sequence ID" value="XM_001644073.1"/>
</dbReference>
<dbReference type="GO" id="GO:0045259">
    <property type="term" value="C:proton-transporting ATP synthase complex"/>
    <property type="evidence" value="ECO:0007669"/>
    <property type="project" value="UniProtKB-KW"/>
</dbReference>
<dbReference type="InterPro" id="IPR048938">
    <property type="entry name" value="ATPD_C_fung"/>
</dbReference>
<organism evidence="17">
    <name type="scientific">Vanderwaltozyma polyspora (strain ATCC 22028 / DSM 70294 / BCRC 21397 / CBS 2163 / NBRC 10782 / NRRL Y-8283 / UCD 57-17)</name>
    <name type="common">Kluyveromyces polysporus</name>
    <dbReference type="NCBI Taxonomy" id="436907"/>
    <lineage>
        <taxon>Eukaryota</taxon>
        <taxon>Fungi</taxon>
        <taxon>Dikarya</taxon>
        <taxon>Ascomycota</taxon>
        <taxon>Saccharomycotina</taxon>
        <taxon>Saccharomycetes</taxon>
        <taxon>Saccharomycetales</taxon>
        <taxon>Saccharomycetaceae</taxon>
        <taxon>Vanderwaltozyma</taxon>
    </lineage>
</organism>
<feature type="non-terminal residue" evidence="16">
    <location>
        <position position="1"/>
    </location>
</feature>
<keyword evidence="17" id="KW-1185">Reference proteome</keyword>
<evidence type="ECO:0000256" key="10">
    <source>
        <dbReference type="ARBA" id="ARBA00023136"/>
    </source>
</evidence>
<keyword evidence="8" id="KW-0406">Ion transport</keyword>
<dbReference type="KEGG" id="vpo:Kpol_1053p1"/>
<evidence type="ECO:0000256" key="11">
    <source>
        <dbReference type="ARBA" id="ARBA00023196"/>
    </source>
</evidence>
<dbReference type="GeneID" id="5544407"/>
<dbReference type="Gene3D" id="2.60.15.10">
    <property type="entry name" value="F0F1 ATP synthase delta/epsilon subunit, N-terminal"/>
    <property type="match status" value="1"/>
</dbReference>
<dbReference type="GO" id="GO:0016887">
    <property type="term" value="F:ATP hydrolysis activity"/>
    <property type="evidence" value="ECO:0007669"/>
    <property type="project" value="EnsemblFungi"/>
</dbReference>
<evidence type="ECO:0000256" key="2">
    <source>
        <dbReference type="ARBA" id="ARBA00005712"/>
    </source>
</evidence>
<dbReference type="HOGENOM" id="CLU_084338_0_3_1"/>
<dbReference type="Pfam" id="PF21334">
    <property type="entry name" value="ATPD_C_fung"/>
    <property type="match status" value="1"/>
</dbReference>
<dbReference type="EMBL" id="DS480428">
    <property type="protein sequence ID" value="EDO16265.1"/>
    <property type="molecule type" value="Genomic_DNA"/>
</dbReference>
<dbReference type="InParanoid" id="A7TN47"/>
<evidence type="ECO:0000256" key="3">
    <source>
        <dbReference type="ARBA" id="ARBA00016960"/>
    </source>
</evidence>
<evidence type="ECO:0000259" key="14">
    <source>
        <dbReference type="Pfam" id="PF02823"/>
    </source>
</evidence>
<reference evidence="16 17" key="1">
    <citation type="journal article" date="2007" name="Proc. Natl. Acad. Sci. U.S.A.">
        <title>Independent sorting-out of thousands of duplicated gene pairs in two yeast species descended from a whole-genome duplication.</title>
        <authorList>
            <person name="Scannell D.R."/>
            <person name="Frank A.C."/>
            <person name="Conant G.C."/>
            <person name="Byrne K.P."/>
            <person name="Woolfit M."/>
            <person name="Wolfe K.H."/>
        </authorList>
    </citation>
    <scope>NUCLEOTIDE SEQUENCE [LARGE SCALE GENOMIC DNA]</scope>
    <source>
        <strain evidence="17">ATCC 22028 / DSM 70294 / BCRC 21397 / CBS 2163 / NBRC 10782 / NRRL Y-8283 / UCD 57-17</strain>
    </source>
</reference>
<dbReference type="SUPFAM" id="SSF51344">
    <property type="entry name" value="Epsilon subunit of F1F0-ATP synthase N-terminal domain"/>
    <property type="match status" value="1"/>
</dbReference>
<keyword evidence="7" id="KW-0809">Transit peptide</keyword>
<feature type="domain" description="F1F0-ATP synthase subunit delta C-terminal" evidence="15">
    <location>
        <begin position="67"/>
        <end position="106"/>
    </location>
</feature>
<evidence type="ECO:0000256" key="13">
    <source>
        <dbReference type="ARBA" id="ARBA00031669"/>
    </source>
</evidence>
<gene>
    <name evidence="16" type="ORF">Kpol_1053p1</name>
</gene>
<keyword evidence="10" id="KW-0472">Membrane</keyword>
<dbReference type="PANTHER" id="PTHR13822:SF7">
    <property type="entry name" value="ATP SYNTHASE SUBUNIT DELTA, MITOCHONDRIAL"/>
    <property type="match status" value="1"/>
</dbReference>
<dbReference type="InterPro" id="IPR020546">
    <property type="entry name" value="ATP_synth_F1_dsu/esu_N"/>
</dbReference>
<dbReference type="FunCoup" id="A7TN47">
    <property type="interactions" value="786"/>
</dbReference>
<evidence type="ECO:0000256" key="12">
    <source>
        <dbReference type="ARBA" id="ARBA00023310"/>
    </source>
</evidence>
<keyword evidence="11" id="KW-0139">CF(1)</keyword>
<feature type="domain" description="ATP synthase F1 complex delta/epsilon subunit N-terminal" evidence="14">
    <location>
        <begin position="2"/>
        <end position="52"/>
    </location>
</feature>
<evidence type="ECO:0000256" key="6">
    <source>
        <dbReference type="ARBA" id="ARBA00022792"/>
    </source>
</evidence>
<evidence type="ECO:0000259" key="15">
    <source>
        <dbReference type="Pfam" id="PF21334"/>
    </source>
</evidence>
<dbReference type="STRING" id="436907.A7TN47"/>
<keyword evidence="4" id="KW-0813">Transport</keyword>
<dbReference type="CDD" id="cd12152">
    <property type="entry name" value="F1-ATPase_delta"/>
    <property type="match status" value="1"/>
</dbReference>
<dbReference type="GO" id="GO:0046933">
    <property type="term" value="F:proton-transporting ATP synthase activity, rotational mechanism"/>
    <property type="evidence" value="ECO:0007669"/>
    <property type="project" value="EnsemblFungi"/>
</dbReference>
<dbReference type="PANTHER" id="PTHR13822">
    <property type="entry name" value="ATP SYNTHASE DELTA/EPSILON CHAIN"/>
    <property type="match status" value="1"/>
</dbReference>
<comment type="similarity">
    <text evidence="2">Belongs to the ATPase epsilon chain family.</text>
</comment>
<evidence type="ECO:0000256" key="5">
    <source>
        <dbReference type="ARBA" id="ARBA00022781"/>
    </source>
</evidence>
<accession>A7TN47</accession>
<dbReference type="eggNOG" id="KOG1758">
    <property type="taxonomic scope" value="Eukaryota"/>
</dbReference>
<dbReference type="GO" id="GO:0005743">
    <property type="term" value="C:mitochondrial inner membrane"/>
    <property type="evidence" value="ECO:0007669"/>
    <property type="project" value="UniProtKB-SubCell"/>
</dbReference>
<dbReference type="AlphaFoldDB" id="A7TN47"/>
<dbReference type="InterPro" id="IPR036771">
    <property type="entry name" value="ATPsynth_dsu/esu_N"/>
</dbReference>
<evidence type="ECO:0000256" key="8">
    <source>
        <dbReference type="ARBA" id="ARBA00023065"/>
    </source>
</evidence>
<protein>
    <recommendedName>
        <fullName evidence="3">ATP synthase subunit delta, mitochondrial</fullName>
    </recommendedName>
    <alternativeName>
        <fullName evidence="13">F-ATPase delta subunit</fullName>
    </alternativeName>
</protein>
<evidence type="ECO:0000256" key="1">
    <source>
        <dbReference type="ARBA" id="ARBA00004273"/>
    </source>
</evidence>
<dbReference type="Pfam" id="PF02823">
    <property type="entry name" value="ATP-synt_DE_N"/>
    <property type="match status" value="1"/>
</dbReference>
<dbReference type="OMA" id="KKACRFH"/>
<sequence>PVKSGHIGVLANHVPIVEQLTPGVIEIFEESVSSAPKKFFVSGGFASVQPDSTLSITSAEAFPLDSFSSENIRNLLAEANKNKSSTDTKVAAEADIQIEVLEALQAALK</sequence>
<proteinExistence type="inferred from homology"/>
<dbReference type="Gene3D" id="6.10.140.880">
    <property type="match status" value="1"/>
</dbReference>
<dbReference type="OrthoDB" id="270171at2759"/>
<name>A7TN47_VANPO</name>
<evidence type="ECO:0000256" key="9">
    <source>
        <dbReference type="ARBA" id="ARBA00023128"/>
    </source>
</evidence>
<keyword evidence="6" id="KW-0999">Mitochondrion inner membrane</keyword>